<accession>A0A1F5RGF1</accession>
<comment type="caution">
    <text evidence="1">The sequence shown here is derived from an EMBL/GenBank/DDBJ whole genome shotgun (WGS) entry which is preliminary data.</text>
</comment>
<sequence>MRPAIIIEVLSDDLGDQIGSLVKGLNYLYYNIDENGGIRKTNEITKSDYFNYLLCNEKQARQLNLV</sequence>
<evidence type="ECO:0000313" key="1">
    <source>
        <dbReference type="EMBL" id="OGF13404.1"/>
    </source>
</evidence>
<dbReference type="EMBL" id="MFFM01000019">
    <property type="protein sequence ID" value="OGF13404.1"/>
    <property type="molecule type" value="Genomic_DNA"/>
</dbReference>
<name>A0A1F5RGF1_9BACT</name>
<evidence type="ECO:0000313" key="2">
    <source>
        <dbReference type="Proteomes" id="UP000177230"/>
    </source>
</evidence>
<proteinExistence type="predicted"/>
<protein>
    <submittedName>
        <fullName evidence="1">Uncharacterized protein</fullName>
    </submittedName>
</protein>
<reference evidence="1 2" key="1">
    <citation type="journal article" date="2016" name="Nat. Commun.">
        <title>Thousands of microbial genomes shed light on interconnected biogeochemical processes in an aquifer system.</title>
        <authorList>
            <person name="Anantharaman K."/>
            <person name="Brown C.T."/>
            <person name="Hug L.A."/>
            <person name="Sharon I."/>
            <person name="Castelle C.J."/>
            <person name="Probst A.J."/>
            <person name="Thomas B.C."/>
            <person name="Singh A."/>
            <person name="Wilkins M.J."/>
            <person name="Karaoz U."/>
            <person name="Brodie E.L."/>
            <person name="Williams K.H."/>
            <person name="Hubbard S.S."/>
            <person name="Banfield J.F."/>
        </authorList>
    </citation>
    <scope>NUCLEOTIDE SEQUENCE [LARGE SCALE GENOMIC DNA]</scope>
</reference>
<dbReference type="AlphaFoldDB" id="A0A1F5RGF1"/>
<gene>
    <name evidence="1" type="ORF">A2024_05315</name>
</gene>
<organism evidence="1 2">
    <name type="scientific">Candidatus Edwardsbacteria bacterium GWF2_54_11</name>
    <dbReference type="NCBI Taxonomy" id="1817851"/>
    <lineage>
        <taxon>Bacteria</taxon>
        <taxon>Candidatus Edwardsiibacteriota</taxon>
    </lineage>
</organism>
<dbReference type="Proteomes" id="UP000177230">
    <property type="component" value="Unassembled WGS sequence"/>
</dbReference>